<proteinExistence type="predicted"/>
<comment type="caution">
    <text evidence="1">The sequence shown here is derived from an EMBL/GenBank/DDBJ whole genome shotgun (WGS) entry which is preliminary data.</text>
</comment>
<protein>
    <submittedName>
        <fullName evidence="1">Uncharacterized protein</fullName>
    </submittedName>
</protein>
<sequence length="73" mass="8288">MAPSFAVIRRSETETAFQAFRRELDRRRLIGFALELEFALVLVMVVEPSLLTSTFFHGHSVNVARIVSYNASD</sequence>
<dbReference type="Proteomes" id="UP000886501">
    <property type="component" value="Unassembled WGS sequence"/>
</dbReference>
<organism evidence="1 2">
    <name type="scientific">Thelephora ganbajun</name>
    <name type="common">Ganba fungus</name>
    <dbReference type="NCBI Taxonomy" id="370292"/>
    <lineage>
        <taxon>Eukaryota</taxon>
        <taxon>Fungi</taxon>
        <taxon>Dikarya</taxon>
        <taxon>Basidiomycota</taxon>
        <taxon>Agaricomycotina</taxon>
        <taxon>Agaricomycetes</taxon>
        <taxon>Thelephorales</taxon>
        <taxon>Thelephoraceae</taxon>
        <taxon>Thelephora</taxon>
    </lineage>
</organism>
<feature type="non-terminal residue" evidence="1">
    <location>
        <position position="73"/>
    </location>
</feature>
<evidence type="ECO:0000313" key="2">
    <source>
        <dbReference type="Proteomes" id="UP000886501"/>
    </source>
</evidence>
<reference evidence="1" key="1">
    <citation type="submission" date="2019-10" db="EMBL/GenBank/DDBJ databases">
        <authorList>
            <consortium name="DOE Joint Genome Institute"/>
            <person name="Kuo A."/>
            <person name="Miyauchi S."/>
            <person name="Kiss E."/>
            <person name="Drula E."/>
            <person name="Kohler A."/>
            <person name="Sanchez-Garcia M."/>
            <person name="Andreopoulos B."/>
            <person name="Barry K.W."/>
            <person name="Bonito G."/>
            <person name="Buee M."/>
            <person name="Carver A."/>
            <person name="Chen C."/>
            <person name="Cichocki N."/>
            <person name="Clum A."/>
            <person name="Culley D."/>
            <person name="Crous P.W."/>
            <person name="Fauchery L."/>
            <person name="Girlanda M."/>
            <person name="Hayes R."/>
            <person name="Keri Z."/>
            <person name="Labutti K."/>
            <person name="Lipzen A."/>
            <person name="Lombard V."/>
            <person name="Magnuson J."/>
            <person name="Maillard F."/>
            <person name="Morin E."/>
            <person name="Murat C."/>
            <person name="Nolan M."/>
            <person name="Ohm R."/>
            <person name="Pangilinan J."/>
            <person name="Pereira M."/>
            <person name="Perotto S."/>
            <person name="Peter M."/>
            <person name="Riley R."/>
            <person name="Sitrit Y."/>
            <person name="Stielow B."/>
            <person name="Szollosi G."/>
            <person name="Zifcakova L."/>
            <person name="Stursova M."/>
            <person name="Spatafora J.W."/>
            <person name="Tedersoo L."/>
            <person name="Vaario L.-M."/>
            <person name="Yamada A."/>
            <person name="Yan M."/>
            <person name="Wang P."/>
            <person name="Xu J."/>
            <person name="Bruns T."/>
            <person name="Baldrian P."/>
            <person name="Vilgalys R."/>
            <person name="Henrissat B."/>
            <person name="Grigoriev I.V."/>
            <person name="Hibbett D."/>
            <person name="Nagy L.G."/>
            <person name="Martin F.M."/>
        </authorList>
    </citation>
    <scope>NUCLEOTIDE SEQUENCE</scope>
    <source>
        <strain evidence="1">P2</strain>
    </source>
</reference>
<dbReference type="EMBL" id="MU118078">
    <property type="protein sequence ID" value="KAF9645766.1"/>
    <property type="molecule type" value="Genomic_DNA"/>
</dbReference>
<accession>A0ACB6Z9E0</accession>
<evidence type="ECO:0000313" key="1">
    <source>
        <dbReference type="EMBL" id="KAF9645766.1"/>
    </source>
</evidence>
<keyword evidence="2" id="KW-1185">Reference proteome</keyword>
<gene>
    <name evidence="1" type="ORF">BDM02DRAFT_3119679</name>
</gene>
<reference evidence="1" key="2">
    <citation type="journal article" date="2020" name="Nat. Commun.">
        <title>Large-scale genome sequencing of mycorrhizal fungi provides insights into the early evolution of symbiotic traits.</title>
        <authorList>
            <person name="Miyauchi S."/>
            <person name="Kiss E."/>
            <person name="Kuo A."/>
            <person name="Drula E."/>
            <person name="Kohler A."/>
            <person name="Sanchez-Garcia M."/>
            <person name="Morin E."/>
            <person name="Andreopoulos B."/>
            <person name="Barry K.W."/>
            <person name="Bonito G."/>
            <person name="Buee M."/>
            <person name="Carver A."/>
            <person name="Chen C."/>
            <person name="Cichocki N."/>
            <person name="Clum A."/>
            <person name="Culley D."/>
            <person name="Crous P.W."/>
            <person name="Fauchery L."/>
            <person name="Girlanda M."/>
            <person name="Hayes R.D."/>
            <person name="Keri Z."/>
            <person name="LaButti K."/>
            <person name="Lipzen A."/>
            <person name="Lombard V."/>
            <person name="Magnuson J."/>
            <person name="Maillard F."/>
            <person name="Murat C."/>
            <person name="Nolan M."/>
            <person name="Ohm R.A."/>
            <person name="Pangilinan J."/>
            <person name="Pereira M.F."/>
            <person name="Perotto S."/>
            <person name="Peter M."/>
            <person name="Pfister S."/>
            <person name="Riley R."/>
            <person name="Sitrit Y."/>
            <person name="Stielow J.B."/>
            <person name="Szollosi G."/>
            <person name="Zifcakova L."/>
            <person name="Stursova M."/>
            <person name="Spatafora J.W."/>
            <person name="Tedersoo L."/>
            <person name="Vaario L.M."/>
            <person name="Yamada A."/>
            <person name="Yan M."/>
            <person name="Wang P."/>
            <person name="Xu J."/>
            <person name="Bruns T."/>
            <person name="Baldrian P."/>
            <person name="Vilgalys R."/>
            <person name="Dunand C."/>
            <person name="Henrissat B."/>
            <person name="Grigoriev I.V."/>
            <person name="Hibbett D."/>
            <person name="Nagy L.G."/>
            <person name="Martin F.M."/>
        </authorList>
    </citation>
    <scope>NUCLEOTIDE SEQUENCE</scope>
    <source>
        <strain evidence="1">P2</strain>
    </source>
</reference>
<name>A0ACB6Z9E0_THEGA</name>